<organism evidence="2 3">
    <name type="scientific">Spodoptera frugiperda</name>
    <name type="common">Fall armyworm</name>
    <dbReference type="NCBI Taxonomy" id="7108"/>
    <lineage>
        <taxon>Eukaryota</taxon>
        <taxon>Metazoa</taxon>
        <taxon>Ecdysozoa</taxon>
        <taxon>Arthropoda</taxon>
        <taxon>Hexapoda</taxon>
        <taxon>Insecta</taxon>
        <taxon>Pterygota</taxon>
        <taxon>Neoptera</taxon>
        <taxon>Endopterygota</taxon>
        <taxon>Lepidoptera</taxon>
        <taxon>Glossata</taxon>
        <taxon>Ditrysia</taxon>
        <taxon>Noctuoidea</taxon>
        <taxon>Noctuidae</taxon>
        <taxon>Amphipyrinae</taxon>
        <taxon>Spodoptera</taxon>
    </lineage>
</organism>
<evidence type="ECO:0000313" key="3">
    <source>
        <dbReference type="RefSeq" id="XP_035444381.2"/>
    </source>
</evidence>
<gene>
    <name evidence="3" type="primary">LOC118272139</name>
</gene>
<dbReference type="GeneID" id="118272139"/>
<evidence type="ECO:0000256" key="1">
    <source>
        <dbReference type="SAM" id="SignalP"/>
    </source>
</evidence>
<sequence>MWTLLLYSVLLSSMCGEAFFHLEKPIFFCYKVCPLYCSPRRSDEDAESLIYLDDDPYSFGPSGWEESYSPYPYHIGHVIYCHPKPTTSTTTTTTTTTMKPTTEEPTWICMVCKTKCNYPKS</sequence>
<keyword evidence="2" id="KW-1185">Reference proteome</keyword>
<name>A0A9R0D8G6_SPOFR</name>
<dbReference type="AlphaFoldDB" id="A0A9R0D8G6"/>
<dbReference type="Proteomes" id="UP000829999">
    <property type="component" value="Chromosome 5"/>
</dbReference>
<protein>
    <submittedName>
        <fullName evidence="3">Uncharacterized protein LOC118272139 isoform X1</fullName>
    </submittedName>
</protein>
<feature type="signal peptide" evidence="1">
    <location>
        <begin position="1"/>
        <end position="18"/>
    </location>
</feature>
<reference evidence="3" key="1">
    <citation type="submission" date="2025-08" db="UniProtKB">
        <authorList>
            <consortium name="RefSeq"/>
        </authorList>
    </citation>
    <scope>IDENTIFICATION</scope>
    <source>
        <tissue evidence="3">Whole larval tissue</tissue>
    </source>
</reference>
<proteinExistence type="predicted"/>
<feature type="chain" id="PRO_5040184985" evidence="1">
    <location>
        <begin position="19"/>
        <end position="121"/>
    </location>
</feature>
<dbReference type="OrthoDB" id="6899668at2759"/>
<dbReference type="RefSeq" id="XP_035444381.2">
    <property type="nucleotide sequence ID" value="XM_035588488.2"/>
</dbReference>
<evidence type="ECO:0000313" key="2">
    <source>
        <dbReference type="Proteomes" id="UP000829999"/>
    </source>
</evidence>
<accession>A0A9R0D8G6</accession>
<keyword evidence="1" id="KW-0732">Signal</keyword>